<dbReference type="Pfam" id="PF19718">
    <property type="entry name" value="USP47_C"/>
    <property type="match status" value="1"/>
</dbReference>
<feature type="compositionally biased region" description="Low complexity" evidence="11">
    <location>
        <begin position="870"/>
        <end position="884"/>
    </location>
</feature>
<name>A0A8C8FVQ0_ONCTS</name>
<evidence type="ECO:0000256" key="2">
    <source>
        <dbReference type="ARBA" id="ARBA00012759"/>
    </source>
</evidence>
<accession>A0A8C8FVQ0</accession>
<dbReference type="InterPro" id="IPR018200">
    <property type="entry name" value="USP_CS"/>
</dbReference>
<feature type="compositionally biased region" description="Low complexity" evidence="11">
    <location>
        <begin position="926"/>
        <end position="942"/>
    </location>
</feature>
<gene>
    <name evidence="13" type="primary">USP47</name>
</gene>
<evidence type="ECO:0000256" key="11">
    <source>
        <dbReference type="SAM" id="MobiDB-lite"/>
    </source>
</evidence>
<dbReference type="GO" id="GO:0005634">
    <property type="term" value="C:nucleus"/>
    <property type="evidence" value="ECO:0007669"/>
    <property type="project" value="TreeGrafter"/>
</dbReference>
<dbReference type="GO" id="GO:0016579">
    <property type="term" value="P:protein deubiquitination"/>
    <property type="evidence" value="ECO:0007669"/>
    <property type="project" value="InterPro"/>
</dbReference>
<proteinExistence type="predicted"/>
<dbReference type="Pfam" id="PF00443">
    <property type="entry name" value="UCH"/>
    <property type="match status" value="1"/>
</dbReference>
<evidence type="ECO:0000259" key="12">
    <source>
        <dbReference type="PROSITE" id="PS50235"/>
    </source>
</evidence>
<comment type="catalytic activity">
    <reaction evidence="1">
        <text>Thiol-dependent hydrolysis of ester, thioester, amide, peptide and isopeptide bonds formed by the C-terminal Gly of ubiquitin (a 76-residue protein attached to proteins as an intracellular targeting signal).</text>
        <dbReference type="EC" id="3.4.19.12"/>
    </reaction>
</comment>
<keyword evidence="4" id="KW-0833">Ubl conjugation pathway</keyword>
<dbReference type="PROSITE" id="PS00973">
    <property type="entry name" value="USP_2"/>
    <property type="match status" value="1"/>
</dbReference>
<feature type="region of interest" description="Disordered" evidence="11">
    <location>
        <begin position="843"/>
        <end position="884"/>
    </location>
</feature>
<dbReference type="CDD" id="cd02659">
    <property type="entry name" value="peptidase_C19C"/>
    <property type="match status" value="1"/>
</dbReference>
<dbReference type="GeneTree" id="ENSGT00940000157223"/>
<feature type="compositionally biased region" description="Basic and acidic residues" evidence="11">
    <location>
        <begin position="913"/>
        <end position="923"/>
    </location>
</feature>
<feature type="compositionally biased region" description="Low complexity" evidence="11">
    <location>
        <begin position="850"/>
        <end position="862"/>
    </location>
</feature>
<keyword evidence="5" id="KW-0378">Hydrolase</keyword>
<dbReference type="Gene3D" id="3.90.70.10">
    <property type="entry name" value="Cysteine proteinases"/>
    <property type="match status" value="1"/>
</dbReference>
<dbReference type="PROSITE" id="PS00972">
    <property type="entry name" value="USP_1"/>
    <property type="match status" value="1"/>
</dbReference>
<dbReference type="PANTHER" id="PTHR24006">
    <property type="entry name" value="UBIQUITIN CARBOXYL-TERMINAL HYDROLASE"/>
    <property type="match status" value="1"/>
</dbReference>
<keyword evidence="3" id="KW-0645">Protease</keyword>
<feature type="compositionally biased region" description="Polar residues" evidence="11">
    <location>
        <begin position="397"/>
        <end position="418"/>
    </location>
</feature>
<dbReference type="Proteomes" id="UP000694402">
    <property type="component" value="Unassembled WGS sequence"/>
</dbReference>
<evidence type="ECO:0000256" key="7">
    <source>
        <dbReference type="ARBA" id="ARBA00026136"/>
    </source>
</evidence>
<dbReference type="SUPFAM" id="SSF54001">
    <property type="entry name" value="Cysteine proteinases"/>
    <property type="match status" value="1"/>
</dbReference>
<sequence>HLIENAAEEPRVLCIVQDTTSAKTVNERLTLNLPASTTLPKLFEDVAHKAGYVNGTFDLAWRKTGDMGSLDPSSEMSLTEFGFEPGKRNFLQLTDKDGEQPQIASVTGSSGLDDSSQERFIGPLPRDCTVGCSSDYSSPSYSYSSILNKSDTGYVGLVNQAMTCYLNSLLQTLFMTPEFRNALYNWEFEESEEDPVTSIPYQLQRLFLLLQTSKKRAIETTDVTRSFGWDSSEAWQQHDVQELCRVMFDALEQKWKQTEQADLINQLYQGKLKDYVRCLECGYESWRIDTYLDIPLVIRPFGASQAYGSVEEALQAFVQPETLDGANQYFCERCKKKCDARKGLRFLHFPYLLTLQLKRFDFDYTTMHRIKLNDRMSFPEELDMSPFIDVEDEKSPQTESCTDSGAENEGSCHSDQMSNDFSADDGVDEGICLDSASSTERVLNPSWSVCIQLSLLSLSLLQSSLTFELFSVMVHSGSAAGGHYYACIKSFSDGQWYSFNDQHVSKITQEDIRKTYGGSSGSRGYYSSAFARSVELLSLKYLDCDDFPEHIKHLVQREKESEEQEKRQREIERNTCKIKLFCMHPVKMMAMMENKLEVHKDKTLREATEMAYKLMELDGVVPLDCCRLVKYDEFHEYLERSYEGEEDTPMGLLLGGVKSSYMFDLLLETRRPEQVFQPYKPGEVMVKVHVVDLKTDTVAPPVSIRAYLNQSITEFKQLIAQATELSAETMRVVLERCYNDLRLLYVPNKTLKAEGFFRSNKVFVESSESPDHQVTFTDSLLWKLLDRHGNTIRLFVSLPVQSPGTNRTICQKVGGDPEECSEGSKGNRNSVETILEESTEKLKNLSLQPQQGTSDSQKSSDTSDFEQIESPSPSQEPDSSSVSAVVAVDTRELEIRVASGGGAYSDPETQFPGEERSDSEVNNDRSTSSVDSDILSSSHSSDTLCNADSGPIQLANGLDSHSITSSRRSKANEGKKETWDTAEEDSGTDSEYDENGKSKAESYYLYFRAEPYAQEDGSGEGGVLVHVDKRITLSAFKQNLEPFVGVTSTQFKVFRVYANNQEFESVRLNETLSSFSDDNKITIRLGRALKKGEYRVKVYQSYSVLYTVFAKGMTVKQSKEELMPQLKDQCKLDLNIDKFRLRKKTWKNPGTVFLDYHVYEEDINISSNWEVFLEVLDGPEKMKSMSQLAVLTRRWTPAQMKLEPFQEVVLESSSVEELKEKLSEISGVPLENLEFAKGRGTFPCDISVLEIHQDLDWNPKVSTLNVWPLYICDDGAVVFYRDSTEEPMEQSEDERNELMKKESSRLLKTGHRVSYSPRKEKALKIYLDGGPVKDPGQD</sequence>
<dbReference type="PROSITE" id="PS50235">
    <property type="entry name" value="USP_3"/>
    <property type="match status" value="1"/>
</dbReference>
<evidence type="ECO:0000313" key="14">
    <source>
        <dbReference type="Proteomes" id="UP000694402"/>
    </source>
</evidence>
<protein>
    <recommendedName>
        <fullName evidence="7">Ubiquitin carboxyl-terminal hydrolase 47</fullName>
        <ecNumber evidence="2">3.4.19.12</ecNumber>
    </recommendedName>
    <alternativeName>
        <fullName evidence="9">Deubiquitinating enzyme 47</fullName>
    </alternativeName>
    <alternativeName>
        <fullName evidence="8">Ubiquitin thioesterase 47</fullName>
    </alternativeName>
    <alternativeName>
        <fullName evidence="10">Ubiquitin-specific-processing protease 47</fullName>
    </alternativeName>
</protein>
<evidence type="ECO:0000256" key="3">
    <source>
        <dbReference type="ARBA" id="ARBA00022670"/>
    </source>
</evidence>
<dbReference type="EC" id="3.4.19.12" evidence="2"/>
<evidence type="ECO:0000256" key="4">
    <source>
        <dbReference type="ARBA" id="ARBA00022786"/>
    </source>
</evidence>
<evidence type="ECO:0000256" key="5">
    <source>
        <dbReference type="ARBA" id="ARBA00022801"/>
    </source>
</evidence>
<evidence type="ECO:0000313" key="13">
    <source>
        <dbReference type="Ensembl" id="ENSOTSP00005039626.2"/>
    </source>
</evidence>
<feature type="region of interest" description="Disordered" evidence="11">
    <location>
        <begin position="388"/>
        <end position="418"/>
    </location>
</feature>
<keyword evidence="14" id="KW-1185">Reference proteome</keyword>
<keyword evidence="6" id="KW-0788">Thiol protease</keyword>
<organism evidence="13 14">
    <name type="scientific">Oncorhynchus tshawytscha</name>
    <name type="common">Chinook salmon</name>
    <name type="synonym">Salmo tshawytscha</name>
    <dbReference type="NCBI Taxonomy" id="74940"/>
    <lineage>
        <taxon>Eukaryota</taxon>
        <taxon>Metazoa</taxon>
        <taxon>Chordata</taxon>
        <taxon>Craniata</taxon>
        <taxon>Vertebrata</taxon>
        <taxon>Euteleostomi</taxon>
        <taxon>Actinopterygii</taxon>
        <taxon>Neopterygii</taxon>
        <taxon>Teleostei</taxon>
        <taxon>Protacanthopterygii</taxon>
        <taxon>Salmoniformes</taxon>
        <taxon>Salmonidae</taxon>
        <taxon>Salmoninae</taxon>
        <taxon>Oncorhynchus</taxon>
    </lineage>
</organism>
<feature type="region of interest" description="Disordered" evidence="11">
    <location>
        <begin position="897"/>
        <end position="995"/>
    </location>
</feature>
<evidence type="ECO:0000256" key="8">
    <source>
        <dbReference type="ARBA" id="ARBA00029910"/>
    </source>
</evidence>
<dbReference type="GO" id="GO:0005829">
    <property type="term" value="C:cytosol"/>
    <property type="evidence" value="ECO:0007669"/>
    <property type="project" value="TreeGrafter"/>
</dbReference>
<dbReference type="GO" id="GO:0004843">
    <property type="term" value="F:cysteine-type deubiquitinase activity"/>
    <property type="evidence" value="ECO:0007669"/>
    <property type="project" value="UniProtKB-EC"/>
</dbReference>
<dbReference type="InterPro" id="IPR038765">
    <property type="entry name" value="Papain-like_cys_pep_sf"/>
</dbReference>
<reference evidence="13" key="1">
    <citation type="submission" date="2025-08" db="UniProtKB">
        <authorList>
            <consortium name="Ensembl"/>
        </authorList>
    </citation>
    <scope>IDENTIFICATION</scope>
</reference>
<feature type="domain" description="USP" evidence="12">
    <location>
        <begin position="155"/>
        <end position="529"/>
    </location>
</feature>
<evidence type="ECO:0000256" key="10">
    <source>
        <dbReference type="ARBA" id="ARBA00032453"/>
    </source>
</evidence>
<dbReference type="Ensembl" id="ENSOTST00005043132.2">
    <property type="protein sequence ID" value="ENSOTSP00005039626.2"/>
    <property type="gene ID" value="ENSOTSG00005018103.2"/>
</dbReference>
<feature type="compositionally biased region" description="Basic and acidic residues" evidence="11">
    <location>
        <begin position="970"/>
        <end position="979"/>
    </location>
</feature>
<reference evidence="13" key="2">
    <citation type="submission" date="2025-09" db="UniProtKB">
        <authorList>
            <consortium name="Ensembl"/>
        </authorList>
    </citation>
    <scope>IDENTIFICATION</scope>
</reference>
<feature type="compositionally biased region" description="Acidic residues" evidence="11">
    <location>
        <begin position="980"/>
        <end position="993"/>
    </location>
</feature>
<dbReference type="Pfam" id="PF25985">
    <property type="entry name" value="Ubiquitin_USP47_N"/>
    <property type="match status" value="1"/>
</dbReference>
<dbReference type="GO" id="GO:0006508">
    <property type="term" value="P:proteolysis"/>
    <property type="evidence" value="ECO:0007669"/>
    <property type="project" value="UniProtKB-KW"/>
</dbReference>
<evidence type="ECO:0000256" key="9">
    <source>
        <dbReference type="ARBA" id="ARBA00030277"/>
    </source>
</evidence>
<dbReference type="InterPro" id="IPR050164">
    <property type="entry name" value="Peptidase_C19"/>
</dbReference>
<dbReference type="InterPro" id="IPR045578">
    <property type="entry name" value="USP47_C"/>
</dbReference>
<dbReference type="InterPro" id="IPR001394">
    <property type="entry name" value="Peptidase_C19_UCH"/>
</dbReference>
<dbReference type="InterPro" id="IPR028889">
    <property type="entry name" value="USP"/>
</dbReference>
<evidence type="ECO:0000256" key="6">
    <source>
        <dbReference type="ARBA" id="ARBA00022807"/>
    </source>
</evidence>
<evidence type="ECO:0000256" key="1">
    <source>
        <dbReference type="ARBA" id="ARBA00000707"/>
    </source>
</evidence>
<dbReference type="PANTHER" id="PTHR24006:SF702">
    <property type="entry name" value="UBIQUITIN CARBOXYL-TERMINAL HYDROLASE 47"/>
    <property type="match status" value="1"/>
</dbReference>